<reference evidence="1" key="1">
    <citation type="journal article" date="2021" name="Front. Microbiol.">
        <title>Comprehensive Comparative Genomics and Phenotyping of Methylobacterium Species.</title>
        <authorList>
            <person name="Alessa O."/>
            <person name="Ogura Y."/>
            <person name="Fujitani Y."/>
            <person name="Takami H."/>
            <person name="Hayashi T."/>
            <person name="Sahin N."/>
            <person name="Tani A."/>
        </authorList>
    </citation>
    <scope>NUCLEOTIDE SEQUENCE</scope>
    <source>
        <strain evidence="1">DSM 17168</strain>
    </source>
</reference>
<accession>A0ABQ4SIH3</accession>
<evidence type="ECO:0000313" key="2">
    <source>
        <dbReference type="Proteomes" id="UP001055153"/>
    </source>
</evidence>
<sequence length="121" mass="12881">MRSFKADLWLTLASAQGEIPGLIRAIREGRIDGSCYTGECACLVGTIANVRGVSAYHIDRGASRPAEQWFAMIRPGDKPGDDSGGGFAAQWALNECLEFCRTFGIDPDGEPTVQVSTGEAA</sequence>
<comment type="caution">
    <text evidence="1">The sequence shown here is derived from an EMBL/GenBank/DDBJ whole genome shotgun (WGS) entry which is preliminary data.</text>
</comment>
<gene>
    <name evidence="1" type="ORF">GMJLKIPL_3377</name>
</gene>
<proteinExistence type="predicted"/>
<protein>
    <submittedName>
        <fullName evidence="1">Uncharacterized protein</fullName>
    </submittedName>
</protein>
<dbReference type="Proteomes" id="UP001055153">
    <property type="component" value="Unassembled WGS sequence"/>
</dbReference>
<organism evidence="1 2">
    <name type="scientific">Methylobacterium isbiliense</name>
    <dbReference type="NCBI Taxonomy" id="315478"/>
    <lineage>
        <taxon>Bacteria</taxon>
        <taxon>Pseudomonadati</taxon>
        <taxon>Pseudomonadota</taxon>
        <taxon>Alphaproteobacteria</taxon>
        <taxon>Hyphomicrobiales</taxon>
        <taxon>Methylobacteriaceae</taxon>
        <taxon>Methylobacterium</taxon>
    </lineage>
</organism>
<keyword evidence="2" id="KW-1185">Reference proteome</keyword>
<name>A0ABQ4SIH3_9HYPH</name>
<reference evidence="1" key="2">
    <citation type="submission" date="2021-08" db="EMBL/GenBank/DDBJ databases">
        <authorList>
            <person name="Tani A."/>
            <person name="Ola A."/>
            <person name="Ogura Y."/>
            <person name="Katsura K."/>
            <person name="Hayashi T."/>
        </authorList>
    </citation>
    <scope>NUCLEOTIDE SEQUENCE</scope>
    <source>
        <strain evidence="1">DSM 17168</strain>
    </source>
</reference>
<evidence type="ECO:0000313" key="1">
    <source>
        <dbReference type="EMBL" id="GJE01446.1"/>
    </source>
</evidence>
<dbReference type="EMBL" id="BPQQ01000039">
    <property type="protein sequence ID" value="GJE01446.1"/>
    <property type="molecule type" value="Genomic_DNA"/>
</dbReference>